<evidence type="ECO:0000313" key="2">
    <source>
        <dbReference type="EMBL" id="BAH18182.1"/>
    </source>
</evidence>
<dbReference type="NCBIfam" id="NF009807">
    <property type="entry name" value="PRK13291.1"/>
    <property type="match status" value="1"/>
</dbReference>
<dbReference type="EMBL" id="AP009484">
    <property type="protein sequence ID" value="BAH18182.1"/>
    <property type="molecule type" value="Genomic_DNA"/>
</dbReference>
<accession>B9E7L4</accession>
<protein>
    <recommendedName>
        <fullName evidence="1">DinB-like domain-containing protein</fullName>
    </recommendedName>
</protein>
<evidence type="ECO:0000259" key="1">
    <source>
        <dbReference type="Pfam" id="PF12867"/>
    </source>
</evidence>
<feature type="domain" description="DinB-like" evidence="1">
    <location>
        <begin position="32"/>
        <end position="163"/>
    </location>
</feature>
<dbReference type="InterPro" id="IPR024775">
    <property type="entry name" value="DinB-like"/>
</dbReference>
<dbReference type="STRING" id="458233.MCCL_1475"/>
<dbReference type="Proteomes" id="UP000001383">
    <property type="component" value="Chromosome"/>
</dbReference>
<dbReference type="Pfam" id="PF12867">
    <property type="entry name" value="DinB_2"/>
    <property type="match status" value="1"/>
</dbReference>
<reference evidence="2 3" key="1">
    <citation type="journal article" date="2009" name="J. Bacteriol.">
        <title>Complete genome sequence of Macrococcus caseolyticus strain JCSCS5402, reflecting the ancestral genome of the human-pathogenic staphylococci.</title>
        <authorList>
            <person name="Baba T."/>
            <person name="Kuwahara-Arai K."/>
            <person name="Uchiyama I."/>
            <person name="Takeuchi F."/>
            <person name="Ito T."/>
            <person name="Hiramatsu K."/>
        </authorList>
    </citation>
    <scope>NUCLEOTIDE SEQUENCE [LARGE SCALE GENOMIC DNA]</scope>
    <source>
        <strain evidence="2 3">JCSC5402</strain>
    </source>
</reference>
<dbReference type="Gene3D" id="1.20.120.450">
    <property type="entry name" value="dinb family like domain"/>
    <property type="match status" value="1"/>
</dbReference>
<dbReference type="HOGENOM" id="CLU_105789_1_0_9"/>
<dbReference type="OrthoDB" id="9796039at2"/>
<organism evidence="2 3">
    <name type="scientific">Macrococcus caseolyticus (strain JCSC5402)</name>
    <name type="common">Macrococcoides caseolyticum</name>
    <dbReference type="NCBI Taxonomy" id="458233"/>
    <lineage>
        <taxon>Bacteria</taxon>
        <taxon>Bacillati</taxon>
        <taxon>Bacillota</taxon>
        <taxon>Bacilli</taxon>
        <taxon>Bacillales</taxon>
        <taxon>Staphylococcaceae</taxon>
        <taxon>Macrococcoides</taxon>
    </lineage>
</organism>
<dbReference type="SUPFAM" id="SSF109854">
    <property type="entry name" value="DinB/YfiT-like putative metalloenzymes"/>
    <property type="match status" value="1"/>
</dbReference>
<dbReference type="InterPro" id="IPR034660">
    <property type="entry name" value="DinB/YfiT-like"/>
</dbReference>
<dbReference type="AlphaFoldDB" id="B9E7L4"/>
<evidence type="ECO:0000313" key="3">
    <source>
        <dbReference type="Proteomes" id="UP000001383"/>
    </source>
</evidence>
<dbReference type="eggNOG" id="COG2318">
    <property type="taxonomic scope" value="Bacteria"/>
</dbReference>
<dbReference type="RefSeq" id="WP_012657380.1">
    <property type="nucleotide sequence ID" value="NC_011999.1"/>
</dbReference>
<sequence length="168" mass="19479">MNNQYPIGQYEVPTNISNSDVSRWIADITSFPDQLKSILQNISDDQLSNQYREGSWDVRTLVHHMADSHLYGYQRTKLILTEDNPPVSTYKENEWVFLEDSKNDIEDSIQLITGVHNRWASILVNLSEPDLNRTMQHPDNGIVPLKQMLSLYAWHGKHHLEHIKIALS</sequence>
<dbReference type="KEGG" id="mcl:MCCL_1475"/>
<proteinExistence type="predicted"/>
<name>B9E7L4_MACCJ</name>
<gene>
    <name evidence="2" type="ordered locus">MCCL_1475</name>
</gene>